<dbReference type="Gene3D" id="1.10.3720.10">
    <property type="entry name" value="MetI-like"/>
    <property type="match status" value="1"/>
</dbReference>
<sequence>MKEGRIVQAIQYTVLALGAILVLIPMYLTVNLSFKTQMESAQSFFAPPSGLFLGNFAAVMKGKFWIHMGNSVMITLVSMLFIMILVPMVSFAISRNFKRGYFKFVFYFILSGIFVPFQVIMLPVLKHMSSMHLLNQMGLIIMYVALSFTQGIFLSVGFLKNIPLELDEASTIDGCGIVQTFVRIIYPLMLPIIVTIVTLNSLWIWNDFQLPLILLNRSPNYWTLPLFIYNFKTDYGFDYNVAFAGFLITMLPIIVLYGFMQRYLISGLTEGALK</sequence>
<feature type="transmembrane region" description="Helical" evidence="7">
    <location>
        <begin position="105"/>
        <end position="125"/>
    </location>
</feature>
<dbReference type="InterPro" id="IPR035906">
    <property type="entry name" value="MetI-like_sf"/>
</dbReference>
<accession>A0ABY4RFY4</accession>
<keyword evidence="10" id="KW-1185">Reference proteome</keyword>
<feature type="transmembrane region" description="Helical" evidence="7">
    <location>
        <begin position="72"/>
        <end position="93"/>
    </location>
</feature>
<keyword evidence="4 7" id="KW-0812">Transmembrane</keyword>
<dbReference type="Pfam" id="PF00528">
    <property type="entry name" value="BPD_transp_1"/>
    <property type="match status" value="1"/>
</dbReference>
<feature type="transmembrane region" description="Helical" evidence="7">
    <location>
        <begin position="239"/>
        <end position="259"/>
    </location>
</feature>
<organism evidence="9 10">
    <name type="scientific">Paenibacillus konkukensis</name>
    <dbReference type="NCBI Taxonomy" id="2020716"/>
    <lineage>
        <taxon>Bacteria</taxon>
        <taxon>Bacillati</taxon>
        <taxon>Bacillota</taxon>
        <taxon>Bacilli</taxon>
        <taxon>Bacillales</taxon>
        <taxon>Paenibacillaceae</taxon>
        <taxon>Paenibacillus</taxon>
    </lineage>
</organism>
<keyword evidence="5 7" id="KW-1133">Transmembrane helix</keyword>
<comment type="similarity">
    <text evidence="7">Belongs to the binding-protein-dependent transport system permease family.</text>
</comment>
<feature type="transmembrane region" description="Helical" evidence="7">
    <location>
        <begin position="137"/>
        <end position="159"/>
    </location>
</feature>
<evidence type="ECO:0000259" key="8">
    <source>
        <dbReference type="PROSITE" id="PS50928"/>
    </source>
</evidence>
<dbReference type="RefSeq" id="WP_249863652.1">
    <property type="nucleotide sequence ID" value="NZ_CP027059.1"/>
</dbReference>
<dbReference type="PROSITE" id="PS50928">
    <property type="entry name" value="ABC_TM1"/>
    <property type="match status" value="1"/>
</dbReference>
<gene>
    <name evidence="9" type="primary">araQ_17</name>
    <name evidence="9" type="ORF">SK3146_00567</name>
</gene>
<protein>
    <submittedName>
        <fullName evidence="9">L-arabinose transport system permease protein AraQ</fullName>
    </submittedName>
</protein>
<proteinExistence type="inferred from homology"/>
<dbReference type="Proteomes" id="UP001057134">
    <property type="component" value="Chromosome"/>
</dbReference>
<dbReference type="EMBL" id="CP027059">
    <property type="protein sequence ID" value="UQZ81411.1"/>
    <property type="molecule type" value="Genomic_DNA"/>
</dbReference>
<comment type="subcellular location">
    <subcellularLocation>
        <location evidence="1 7">Cell membrane</location>
        <topology evidence="1 7">Multi-pass membrane protein</topology>
    </subcellularLocation>
</comment>
<evidence type="ECO:0000256" key="5">
    <source>
        <dbReference type="ARBA" id="ARBA00022989"/>
    </source>
</evidence>
<name>A0ABY4RFY4_9BACL</name>
<keyword evidence="6 7" id="KW-0472">Membrane</keyword>
<dbReference type="InterPro" id="IPR000515">
    <property type="entry name" value="MetI-like"/>
</dbReference>
<evidence type="ECO:0000256" key="4">
    <source>
        <dbReference type="ARBA" id="ARBA00022692"/>
    </source>
</evidence>
<evidence type="ECO:0000256" key="1">
    <source>
        <dbReference type="ARBA" id="ARBA00004651"/>
    </source>
</evidence>
<feature type="transmembrane region" description="Helical" evidence="7">
    <location>
        <begin position="180"/>
        <end position="205"/>
    </location>
</feature>
<reference evidence="9" key="2">
    <citation type="journal article" date="2021" name="J Anim Sci Technol">
        <title>Complete genome sequence of Paenibacillus konkukensis sp. nov. SK3146 as a potential probiotic strain.</title>
        <authorList>
            <person name="Jung H.I."/>
            <person name="Park S."/>
            <person name="Niu K.M."/>
            <person name="Lee S.W."/>
            <person name="Kothari D."/>
            <person name="Yi K.J."/>
            <person name="Kim S.K."/>
        </authorList>
    </citation>
    <scope>NUCLEOTIDE SEQUENCE</scope>
    <source>
        <strain evidence="9">SK3146</strain>
    </source>
</reference>
<keyword evidence="2 7" id="KW-0813">Transport</keyword>
<dbReference type="SUPFAM" id="SSF161098">
    <property type="entry name" value="MetI-like"/>
    <property type="match status" value="1"/>
</dbReference>
<evidence type="ECO:0000256" key="6">
    <source>
        <dbReference type="ARBA" id="ARBA00023136"/>
    </source>
</evidence>
<feature type="domain" description="ABC transmembrane type-1" evidence="8">
    <location>
        <begin position="68"/>
        <end position="260"/>
    </location>
</feature>
<feature type="transmembrane region" description="Helical" evidence="7">
    <location>
        <begin position="12"/>
        <end position="32"/>
    </location>
</feature>
<evidence type="ECO:0000313" key="10">
    <source>
        <dbReference type="Proteomes" id="UP001057134"/>
    </source>
</evidence>
<evidence type="ECO:0000256" key="7">
    <source>
        <dbReference type="RuleBase" id="RU363032"/>
    </source>
</evidence>
<dbReference type="PANTHER" id="PTHR43744">
    <property type="entry name" value="ABC TRANSPORTER PERMEASE PROTEIN MG189-RELATED-RELATED"/>
    <property type="match status" value="1"/>
</dbReference>
<dbReference type="PANTHER" id="PTHR43744:SF8">
    <property type="entry name" value="SN-GLYCEROL-3-PHOSPHATE TRANSPORT SYSTEM PERMEASE PROTEIN UGPE"/>
    <property type="match status" value="1"/>
</dbReference>
<reference evidence="9" key="1">
    <citation type="submission" date="2018-02" db="EMBL/GenBank/DDBJ databases">
        <authorList>
            <person name="Kim S.-K."/>
            <person name="Jung H.-I."/>
            <person name="Lee S.-W."/>
        </authorList>
    </citation>
    <scope>NUCLEOTIDE SEQUENCE</scope>
    <source>
        <strain evidence="9">SK3146</strain>
    </source>
</reference>
<keyword evidence="3" id="KW-1003">Cell membrane</keyword>
<evidence type="ECO:0000313" key="9">
    <source>
        <dbReference type="EMBL" id="UQZ81411.1"/>
    </source>
</evidence>
<evidence type="ECO:0000256" key="3">
    <source>
        <dbReference type="ARBA" id="ARBA00022475"/>
    </source>
</evidence>
<evidence type="ECO:0000256" key="2">
    <source>
        <dbReference type="ARBA" id="ARBA00022448"/>
    </source>
</evidence>
<dbReference type="CDD" id="cd06261">
    <property type="entry name" value="TM_PBP2"/>
    <property type="match status" value="1"/>
</dbReference>